<proteinExistence type="predicted"/>
<organism evidence="1 2">
    <name type="scientific">Nocardiopsis exhalans</name>
    <dbReference type="NCBI Taxonomy" id="163604"/>
    <lineage>
        <taxon>Bacteria</taxon>
        <taxon>Bacillati</taxon>
        <taxon>Actinomycetota</taxon>
        <taxon>Actinomycetes</taxon>
        <taxon>Streptosporangiales</taxon>
        <taxon>Nocardiopsidaceae</taxon>
        <taxon>Nocardiopsis</taxon>
    </lineage>
</organism>
<evidence type="ECO:0000313" key="2">
    <source>
        <dbReference type="Proteomes" id="UP001055940"/>
    </source>
</evidence>
<protein>
    <submittedName>
        <fullName evidence="1">Uncharacterized protein</fullName>
    </submittedName>
</protein>
<evidence type="ECO:0000313" key="1">
    <source>
        <dbReference type="EMBL" id="USY18074.1"/>
    </source>
</evidence>
<reference evidence="1" key="1">
    <citation type="submission" date="2022-06" db="EMBL/GenBank/DDBJ databases">
        <authorList>
            <person name="Ping M."/>
        </authorList>
    </citation>
    <scope>NUCLEOTIDE SEQUENCE</scope>
    <source>
        <strain evidence="1">JCM11759T</strain>
    </source>
</reference>
<sequence>MPFTVDTALVRYAFADSPTPLHEPPTLGHLVRVDLARERISAQLAFPENLTGHHAHGLAPVPPPRPGKPLFQDFALALPPAPADAVEAWLTGVLAPLAETTRTGTFWAGPINPHADQPLQRLVDGFTPQATAALAELSHAQSAAWDQGLATSVGVPQPWRAYTWCHARLHQGDEGQHGLLGGFTVDGARYLRDLGGSIRQWWPGTAAELAHLLVETTPHWAHRPHRAHRNQGLAVLVWDQGDLMLEVSDIRDGSAPPPNAVAQAVMEPNPAR</sequence>
<accession>A0ABY5D198</accession>
<gene>
    <name evidence="1" type="ORF">NE857_22430</name>
</gene>
<keyword evidence="2" id="KW-1185">Reference proteome</keyword>
<dbReference type="RefSeq" id="WP_254417548.1">
    <property type="nucleotide sequence ID" value="NZ_BAAAJB010000077.1"/>
</dbReference>
<name>A0ABY5D198_9ACTN</name>
<dbReference type="Proteomes" id="UP001055940">
    <property type="component" value="Chromosome"/>
</dbReference>
<dbReference type="EMBL" id="CP099837">
    <property type="protein sequence ID" value="USY18074.1"/>
    <property type="molecule type" value="Genomic_DNA"/>
</dbReference>